<dbReference type="PANTHER" id="PTHR21231">
    <property type="entry name" value="XPA-BINDING PROTEIN 1-RELATED"/>
    <property type="match status" value="1"/>
</dbReference>
<dbReference type="EMBL" id="JAQMWT010000319">
    <property type="protein sequence ID" value="KAJ8604960.1"/>
    <property type="molecule type" value="Genomic_DNA"/>
</dbReference>
<name>A0AAD7XJR0_9STRA</name>
<keyword evidence="2 5" id="KW-0547">Nucleotide-binding</keyword>
<accession>A0AAD7XJR0</accession>
<feature type="compositionally biased region" description="Low complexity" evidence="6">
    <location>
        <begin position="339"/>
        <end position="348"/>
    </location>
</feature>
<evidence type="ECO:0000256" key="3">
    <source>
        <dbReference type="ARBA" id="ARBA00022801"/>
    </source>
</evidence>
<dbReference type="GO" id="GO:0003924">
    <property type="term" value="F:GTPase activity"/>
    <property type="evidence" value="ECO:0007669"/>
    <property type="project" value="TreeGrafter"/>
</dbReference>
<dbReference type="Gene3D" id="3.40.50.300">
    <property type="entry name" value="P-loop containing nucleotide triphosphate hydrolases"/>
    <property type="match status" value="1"/>
</dbReference>
<dbReference type="Proteomes" id="UP001230188">
    <property type="component" value="Unassembled WGS sequence"/>
</dbReference>
<dbReference type="GO" id="GO:0005737">
    <property type="term" value="C:cytoplasm"/>
    <property type="evidence" value="ECO:0007669"/>
    <property type="project" value="TreeGrafter"/>
</dbReference>
<evidence type="ECO:0000256" key="6">
    <source>
        <dbReference type="SAM" id="MobiDB-lite"/>
    </source>
</evidence>
<keyword evidence="4 5" id="KW-0342">GTP-binding</keyword>
<comment type="function">
    <text evidence="5">Small GTPase required for proper localization of RNA polymerase II and III (RNAPII and RNAPIII). May act at an RNAP assembly step prior to nuclear import.</text>
</comment>
<comment type="caution">
    <text evidence="7">The sequence shown here is derived from an EMBL/GenBank/DDBJ whole genome shotgun (WGS) entry which is preliminary data.</text>
</comment>
<evidence type="ECO:0000256" key="4">
    <source>
        <dbReference type="ARBA" id="ARBA00023134"/>
    </source>
</evidence>
<gene>
    <name evidence="7" type="ORF">CTAYLR_006887</name>
</gene>
<keyword evidence="3 5" id="KW-0378">Hydrolase</keyword>
<dbReference type="SUPFAM" id="SSF52540">
    <property type="entry name" value="P-loop containing nucleoside triphosphate hydrolases"/>
    <property type="match status" value="1"/>
</dbReference>
<comment type="subunit">
    <text evidence="5">Binds to RNA polymerase II (RNAPII).</text>
</comment>
<dbReference type="InterPro" id="IPR027417">
    <property type="entry name" value="P-loop_NTPase"/>
</dbReference>
<dbReference type="AlphaFoldDB" id="A0AAD7XJR0"/>
<dbReference type="InterPro" id="IPR004130">
    <property type="entry name" value="Gpn"/>
</dbReference>
<dbReference type="GO" id="GO:0005525">
    <property type="term" value="F:GTP binding"/>
    <property type="evidence" value="ECO:0007669"/>
    <property type="project" value="UniProtKB-KW"/>
</dbReference>
<feature type="region of interest" description="Disordered" evidence="6">
    <location>
        <begin position="326"/>
        <end position="362"/>
    </location>
</feature>
<organism evidence="7 8">
    <name type="scientific">Chrysophaeum taylorii</name>
    <dbReference type="NCBI Taxonomy" id="2483200"/>
    <lineage>
        <taxon>Eukaryota</taxon>
        <taxon>Sar</taxon>
        <taxon>Stramenopiles</taxon>
        <taxon>Ochrophyta</taxon>
        <taxon>Pelagophyceae</taxon>
        <taxon>Pelagomonadales</taxon>
        <taxon>Pelagomonadaceae</taxon>
        <taxon>Chrysophaeum</taxon>
    </lineage>
</organism>
<evidence type="ECO:0000313" key="8">
    <source>
        <dbReference type="Proteomes" id="UP001230188"/>
    </source>
</evidence>
<dbReference type="Pfam" id="PF03029">
    <property type="entry name" value="ATP_bind_1"/>
    <property type="match status" value="1"/>
</dbReference>
<sequence>MFGTVVVGPPGSGKSTMCAGLARYLELMKRPCAVVNLDPACEAEPLTPFTIDVRNLCRVDDVMRTQGLGANGSLMYCVATMRESPWLVDRLRGLGTDEFPYVVFDLPGQVELWTHSDDLRQILTSIVDEFDARLVVAHVVDANHCTRPTSFVAAALISLMAMLRLELPHVNVLSKIDQLPSFKDSMPFNLDFFADARQLDRLVPYCDATTNNVPALGELEVPKDDDRDEDVEDAPKLTGLQRLSAKICDLVDDFNLVCFQPLDISDGHSVATLVRLLDKANGHPAGVYAPAHLIADATTLFLAPETPPAEAAPKLATALGNRQFRTHAAAAAVDDSPAPHHQQQLAEEQPPPPFSWYRRPPR</sequence>
<dbReference type="PANTHER" id="PTHR21231:SF3">
    <property type="entry name" value="GPN-LOOP GTPASE 2"/>
    <property type="match status" value="1"/>
</dbReference>
<evidence type="ECO:0000256" key="5">
    <source>
        <dbReference type="RuleBase" id="RU365059"/>
    </source>
</evidence>
<evidence type="ECO:0000313" key="7">
    <source>
        <dbReference type="EMBL" id="KAJ8604960.1"/>
    </source>
</evidence>
<evidence type="ECO:0000256" key="1">
    <source>
        <dbReference type="ARBA" id="ARBA00005290"/>
    </source>
</evidence>
<comment type="similarity">
    <text evidence="1 5">Belongs to the GPN-loop GTPase family.</text>
</comment>
<proteinExistence type="inferred from homology"/>
<reference evidence="7" key="1">
    <citation type="submission" date="2023-01" db="EMBL/GenBank/DDBJ databases">
        <title>Metagenome sequencing of chrysophaentin producing Chrysophaeum taylorii.</title>
        <authorList>
            <person name="Davison J."/>
            <person name="Bewley C."/>
        </authorList>
    </citation>
    <scope>NUCLEOTIDE SEQUENCE</scope>
    <source>
        <strain evidence="7">NIES-1699</strain>
    </source>
</reference>
<keyword evidence="8" id="KW-1185">Reference proteome</keyword>
<evidence type="ECO:0000256" key="2">
    <source>
        <dbReference type="ARBA" id="ARBA00022741"/>
    </source>
</evidence>
<protein>
    <recommendedName>
        <fullName evidence="5">GPN-loop GTPase 2</fullName>
    </recommendedName>
</protein>